<comment type="caution">
    <text evidence="2">The sequence shown here is derived from an EMBL/GenBank/DDBJ whole genome shotgun (WGS) entry which is preliminary data.</text>
</comment>
<feature type="compositionally biased region" description="Low complexity" evidence="1">
    <location>
        <begin position="1116"/>
        <end position="1126"/>
    </location>
</feature>
<feature type="compositionally biased region" description="Low complexity" evidence="1">
    <location>
        <begin position="1284"/>
        <end position="1301"/>
    </location>
</feature>
<evidence type="ECO:0000313" key="2">
    <source>
        <dbReference type="EMBL" id="CAE7471925.1"/>
    </source>
</evidence>
<feature type="region of interest" description="Disordered" evidence="1">
    <location>
        <begin position="964"/>
        <end position="988"/>
    </location>
</feature>
<proteinExistence type="predicted"/>
<feature type="compositionally biased region" description="Basic residues" evidence="1">
    <location>
        <begin position="1130"/>
        <end position="1148"/>
    </location>
</feature>
<feature type="compositionally biased region" description="Basic and acidic residues" evidence="1">
    <location>
        <begin position="69"/>
        <end position="84"/>
    </location>
</feature>
<evidence type="ECO:0000256" key="1">
    <source>
        <dbReference type="SAM" id="MobiDB-lite"/>
    </source>
</evidence>
<feature type="compositionally biased region" description="Polar residues" evidence="1">
    <location>
        <begin position="90"/>
        <end position="99"/>
    </location>
</feature>
<feature type="compositionally biased region" description="Polar residues" evidence="1">
    <location>
        <begin position="1190"/>
        <end position="1200"/>
    </location>
</feature>
<protein>
    <recommendedName>
        <fullName evidence="4">Nipped-B-like protein B</fullName>
    </recommendedName>
</protein>
<dbReference type="Proteomes" id="UP000601435">
    <property type="component" value="Unassembled WGS sequence"/>
</dbReference>
<name>A0A812S974_9DINO</name>
<feature type="compositionally biased region" description="Basic and acidic residues" evidence="1">
    <location>
        <begin position="247"/>
        <end position="435"/>
    </location>
</feature>
<dbReference type="EMBL" id="CAJNJA010021230">
    <property type="protein sequence ID" value="CAE7471925.1"/>
    <property type="molecule type" value="Genomic_DNA"/>
</dbReference>
<feature type="region of interest" description="Disordered" evidence="1">
    <location>
        <begin position="139"/>
        <end position="443"/>
    </location>
</feature>
<dbReference type="OrthoDB" id="438962at2759"/>
<feature type="non-terminal residue" evidence="2">
    <location>
        <position position="1"/>
    </location>
</feature>
<feature type="region of interest" description="Disordered" evidence="1">
    <location>
        <begin position="1"/>
        <end position="102"/>
    </location>
</feature>
<accession>A0A812S974</accession>
<feature type="compositionally biased region" description="Polar residues" evidence="1">
    <location>
        <begin position="974"/>
        <end position="988"/>
    </location>
</feature>
<evidence type="ECO:0000313" key="3">
    <source>
        <dbReference type="Proteomes" id="UP000601435"/>
    </source>
</evidence>
<reference evidence="2" key="1">
    <citation type="submission" date="2021-02" db="EMBL/GenBank/DDBJ databases">
        <authorList>
            <person name="Dougan E. K."/>
            <person name="Rhodes N."/>
            <person name="Thang M."/>
            <person name="Chan C."/>
        </authorList>
    </citation>
    <scope>NUCLEOTIDE SEQUENCE</scope>
</reference>
<feature type="compositionally biased region" description="Basic residues" evidence="1">
    <location>
        <begin position="1203"/>
        <end position="1218"/>
    </location>
</feature>
<keyword evidence="3" id="KW-1185">Reference proteome</keyword>
<feature type="compositionally biased region" description="Basic and acidic residues" evidence="1">
    <location>
        <begin position="222"/>
        <end position="237"/>
    </location>
</feature>
<evidence type="ECO:0008006" key="4">
    <source>
        <dbReference type="Google" id="ProtNLM"/>
    </source>
</evidence>
<feature type="compositionally biased region" description="Basic residues" evidence="1">
    <location>
        <begin position="1"/>
        <end position="24"/>
    </location>
</feature>
<gene>
    <name evidence="2" type="ORF">SNEC2469_LOCUS13302</name>
</gene>
<feature type="compositionally biased region" description="Basic and acidic residues" evidence="1">
    <location>
        <begin position="25"/>
        <end position="39"/>
    </location>
</feature>
<feature type="region of interest" description="Disordered" evidence="1">
    <location>
        <begin position="1104"/>
        <end position="1259"/>
    </location>
</feature>
<dbReference type="PANTHER" id="PTHR45733">
    <property type="entry name" value="FORMIN-J"/>
    <property type="match status" value="1"/>
</dbReference>
<dbReference type="InterPro" id="IPR051144">
    <property type="entry name" value="Formin_homology_domain"/>
</dbReference>
<sequence>RSRGKRKSRSRRRSRSRKDRSRSRDRRDRNRRDRREHSRDRRRPSRSRSRDRDRKRQEKDKSDGSPAKKVQEGKSHKDRSDCLVRGDGAVQSSSASPMCQLQQDIQRQLLEEQERQEKQRQHELQLQRELEEEHKELELLCEQSQHAPQDVSIGTNQSVFEGGSGMARDPAVAETDREENNLKLADGGRAQGIQEQDLPEGKTGEIDGSVAEEQATIQTKGDFGHDRMRTGHVKPEDQQQSEDIETAEAKETAKPNAKNKDKTSDMDKKKGKDVHPEGVTEKGKQNEKEKKKKEDKQETGRKEAKKVETKVIEKKKKEEDKQERGRNEAKKLETKGKENTRKEEAKDKQKRKDETKDKENVNEETKEKDKKKDATKEKKKKEEIKDKKQETSDKKESKQAKEKTDKQRDKEKKKQDDKTPKDKDQQSEHAKDTSAKKRKKDASGWLCRAAQKRKLFRGWQSKNVRASASSRCNTLYESSSFKVSKGAVWLSRMQLCRFFAAEWLHWDGSPQTIAAVLTTPALPSKPIACIRACLSEKQFLSTDICPAVMRLTVLQMGASPGHAVRRSRLGKCWPVIAFVLVQIHVQRHVNGFAGWSRALQGLGSGVAGSRHCVVRSDSDGESMDTYGAYPAQAAPGIYIAKTAIRLRAEADADSELTGDMIKVGEVFEATEAVPPSDSTGLGYLRVGDRGWVFDMGIAGPWIGVPVVAAVTGPNAMKYAQILRNPAQYAEYQAALGDEIFLDEDQPEGPSNERNDALWQDLQQDIEDTGLLTEDEQQSFESLCQDEEERNLVLSSLRAAAGEAFRKLVVPRWMKLAQLLPPEMKREMEATRQLYGALPGCSNYKLRPNDTGRRRQYQANVESPGHTSCSVGSRFGKEPLSGVRGRVGSVQAHLTNDVVQAEVGPGSYELPSVWDDHATTIGGQDRFQEQIGQETPGPATYAQDLVAPPPMSTSATTASLVEASPAPGEIGESAGQPTPSTTRRQQWMKTSGRRSWACLFRATRIELVAEVPTPGFAFDIASVSVQTDAAVSFSSFIGDNTQEALAAAIRALSPRDRARLDGAYRLAVDDPAPVGARVFREEQQVAFLPDDDGEPTALEEFFQEKEASVNAPPAPTALPFSSASSSSTGLPRRRRSKRRRRPCRSRCLRRGTPLKGPPWCTRTGRLPFFGGTPTPSLPSRRRWQSERRPIASTTWGESSNSRPRQWRRLSRPRRTRRRPPSQQQTRLERIRLGKRLLRRSGDAPRGPGPSREHLRRQAFIRREQAAVPRLRRLLPDFVGSGVPHSSPGPLPTAASTAASSSVLPPPTPTWSGGLGTAPATGANARLGVDRPMLGTTTGSLFTTRPRGGAAHQLLTGSRAPGERHRLWSGSRPAVRVHRNNFRALSHDVRGRRLPAEPPGTSGPTISAGALCAARAPFAGTGNPAHMEIGAFEL</sequence>
<feature type="compositionally biased region" description="Polar residues" evidence="1">
    <location>
        <begin position="144"/>
        <end position="159"/>
    </location>
</feature>
<feature type="compositionally biased region" description="Basic and acidic residues" evidence="1">
    <location>
        <begin position="48"/>
        <end position="63"/>
    </location>
</feature>
<organism evidence="2 3">
    <name type="scientific">Symbiodinium necroappetens</name>
    <dbReference type="NCBI Taxonomy" id="1628268"/>
    <lineage>
        <taxon>Eukaryota</taxon>
        <taxon>Sar</taxon>
        <taxon>Alveolata</taxon>
        <taxon>Dinophyceae</taxon>
        <taxon>Suessiales</taxon>
        <taxon>Symbiodiniaceae</taxon>
        <taxon>Symbiodinium</taxon>
    </lineage>
</organism>
<feature type="region of interest" description="Disordered" evidence="1">
    <location>
        <begin position="1280"/>
        <end position="1330"/>
    </location>
</feature>
<dbReference type="PANTHER" id="PTHR45733:SF8">
    <property type="entry name" value="FORMIN-J"/>
    <property type="match status" value="1"/>
</dbReference>